<protein>
    <submittedName>
        <fullName evidence="2">Uncharacterized protein</fullName>
    </submittedName>
</protein>
<dbReference type="Proteomes" id="UP000011083">
    <property type="component" value="Unassembled WGS sequence"/>
</dbReference>
<feature type="region of interest" description="Disordered" evidence="1">
    <location>
        <begin position="1"/>
        <end position="22"/>
    </location>
</feature>
<organism evidence="2 3">
    <name type="scientific">Acanthamoeba castellanii (strain ATCC 30010 / Neff)</name>
    <dbReference type="NCBI Taxonomy" id="1257118"/>
    <lineage>
        <taxon>Eukaryota</taxon>
        <taxon>Amoebozoa</taxon>
        <taxon>Discosea</taxon>
        <taxon>Longamoebia</taxon>
        <taxon>Centramoebida</taxon>
        <taxon>Acanthamoebidae</taxon>
        <taxon>Acanthamoeba</taxon>
    </lineage>
</organism>
<sequence>MFPMRHPLNPSGLLTSTDDDARGDSSVAAIQAILREAALYKQRATQQGATAYLGKATAGERGVPDRRFLRNVITHTLAHNRAGGGDHGGTGDRSPSRRRHRRKHDNSDTDDHDRRDGRPRPRSRASDDDDDGYHARKRCNTGCRSGPAAKRSARIGEAPTAAEATLRRQTTAKPVVDSGGAPRTEDQLRQALLRAREAHEQSDAPATTTTTTASVGPTKEMAFGGKCVRGRGNRKFLKRKPQIEEDEASWERGDVGERSEEGDDGDGGRKKKRRRRSRDRSPTSSSSSSSSESDSEEERKRKKRRKRRKERKEKRKEKRDKKKHKREKKKSPTSNK</sequence>
<dbReference type="GeneID" id="14923452"/>
<dbReference type="VEuPathDB" id="AmoebaDB:ACA1_141810"/>
<dbReference type="EMBL" id="KB007883">
    <property type="protein sequence ID" value="ELR22492.1"/>
    <property type="molecule type" value="Genomic_DNA"/>
</dbReference>
<evidence type="ECO:0000313" key="2">
    <source>
        <dbReference type="EMBL" id="ELR22492.1"/>
    </source>
</evidence>
<feature type="compositionally biased region" description="Basic residues" evidence="1">
    <location>
        <begin position="300"/>
        <end position="336"/>
    </location>
</feature>
<name>L8HB61_ACACF</name>
<feature type="compositionally biased region" description="Basic and acidic residues" evidence="1">
    <location>
        <begin position="183"/>
        <end position="202"/>
    </location>
</feature>
<dbReference type="RefSeq" id="XP_004349580.1">
    <property type="nucleotide sequence ID" value="XM_004349530.1"/>
</dbReference>
<evidence type="ECO:0000256" key="1">
    <source>
        <dbReference type="SAM" id="MobiDB-lite"/>
    </source>
</evidence>
<dbReference type="AlphaFoldDB" id="L8HB61"/>
<feature type="compositionally biased region" description="Low complexity" evidence="1">
    <location>
        <begin position="282"/>
        <end position="292"/>
    </location>
</feature>
<feature type="compositionally biased region" description="Basic and acidic residues" evidence="1">
    <location>
        <begin position="105"/>
        <end position="119"/>
    </location>
</feature>
<feature type="compositionally biased region" description="Basic residues" evidence="1">
    <location>
        <begin position="228"/>
        <end position="240"/>
    </location>
</feature>
<feature type="region of interest" description="Disordered" evidence="1">
    <location>
        <begin position="76"/>
        <end position="336"/>
    </location>
</feature>
<accession>L8HB61</accession>
<dbReference type="KEGG" id="acan:ACA1_141810"/>
<evidence type="ECO:0000313" key="3">
    <source>
        <dbReference type="Proteomes" id="UP000011083"/>
    </source>
</evidence>
<feature type="compositionally biased region" description="Basic residues" evidence="1">
    <location>
        <begin position="269"/>
        <end position="278"/>
    </location>
</feature>
<proteinExistence type="predicted"/>
<keyword evidence="3" id="KW-1185">Reference proteome</keyword>
<feature type="compositionally biased region" description="Basic and acidic residues" evidence="1">
    <location>
        <begin position="249"/>
        <end position="259"/>
    </location>
</feature>
<gene>
    <name evidence="2" type="ORF">ACA1_141810</name>
</gene>
<reference evidence="2 3" key="1">
    <citation type="journal article" date="2013" name="Genome Biol.">
        <title>Genome of Acanthamoeba castellanii highlights extensive lateral gene transfer and early evolution of tyrosine kinase signaling.</title>
        <authorList>
            <person name="Clarke M."/>
            <person name="Lohan A.J."/>
            <person name="Liu B."/>
            <person name="Lagkouvardos I."/>
            <person name="Roy S."/>
            <person name="Zafar N."/>
            <person name="Bertelli C."/>
            <person name="Schilde C."/>
            <person name="Kianianmomeni A."/>
            <person name="Burglin T.R."/>
            <person name="Frech C."/>
            <person name="Turcotte B."/>
            <person name="Kopec K.O."/>
            <person name="Synnott J.M."/>
            <person name="Choo C."/>
            <person name="Paponov I."/>
            <person name="Finkler A."/>
            <person name="Soon Heng Tan C."/>
            <person name="Hutchins A.P."/>
            <person name="Weinmeier T."/>
            <person name="Rattei T."/>
            <person name="Chu J.S."/>
            <person name="Gimenez G."/>
            <person name="Irimia M."/>
            <person name="Rigden D.J."/>
            <person name="Fitzpatrick D.A."/>
            <person name="Lorenzo-Morales J."/>
            <person name="Bateman A."/>
            <person name="Chiu C.H."/>
            <person name="Tang P."/>
            <person name="Hegemann P."/>
            <person name="Fromm H."/>
            <person name="Raoult D."/>
            <person name="Greub G."/>
            <person name="Miranda-Saavedra D."/>
            <person name="Chen N."/>
            <person name="Nash P."/>
            <person name="Ginger M.L."/>
            <person name="Horn M."/>
            <person name="Schaap P."/>
            <person name="Caler L."/>
            <person name="Loftus B."/>
        </authorList>
    </citation>
    <scope>NUCLEOTIDE SEQUENCE [LARGE SCALE GENOMIC DNA]</scope>
    <source>
        <strain evidence="2 3">Neff</strain>
    </source>
</reference>